<dbReference type="OrthoDB" id="9804931at2"/>
<keyword evidence="1" id="KW-0732">Signal</keyword>
<dbReference type="GO" id="GO:0019867">
    <property type="term" value="C:outer membrane"/>
    <property type="evidence" value="ECO:0007669"/>
    <property type="project" value="InterPro"/>
</dbReference>
<dbReference type="RefSeq" id="WP_013167620.1">
    <property type="nucleotide sequence ID" value="NC_014217.1"/>
</dbReference>
<name>D7A601_ANCN5</name>
<evidence type="ECO:0000256" key="1">
    <source>
        <dbReference type="SAM" id="SignalP"/>
    </source>
</evidence>
<feature type="signal peptide" evidence="1">
    <location>
        <begin position="1"/>
        <end position="33"/>
    </location>
</feature>
<dbReference type="eggNOG" id="COG4625">
    <property type="taxonomic scope" value="Bacteria"/>
</dbReference>
<dbReference type="SUPFAM" id="SSF51126">
    <property type="entry name" value="Pectin lyase-like"/>
    <property type="match status" value="1"/>
</dbReference>
<evidence type="ECO:0000259" key="2">
    <source>
        <dbReference type="PROSITE" id="PS51208"/>
    </source>
</evidence>
<dbReference type="HOGENOM" id="CLU_005887_4_0_5"/>
<evidence type="ECO:0000313" key="4">
    <source>
        <dbReference type="Proteomes" id="UP000006633"/>
    </source>
</evidence>
<dbReference type="InterPro" id="IPR005546">
    <property type="entry name" value="Autotransporte_beta"/>
</dbReference>
<dbReference type="AlphaFoldDB" id="D7A601"/>
<dbReference type="InterPro" id="IPR006315">
    <property type="entry name" value="OM_autotransptr_brl_dom"/>
</dbReference>
<accession>D7A601</accession>
<dbReference type="SUPFAM" id="SSF103515">
    <property type="entry name" value="Autotransporter"/>
    <property type="match status" value="1"/>
</dbReference>
<gene>
    <name evidence="3" type="ordered locus">Snov_2829</name>
</gene>
<dbReference type="InterPro" id="IPR011050">
    <property type="entry name" value="Pectin_lyase_fold/virulence"/>
</dbReference>
<dbReference type="KEGG" id="sno:Snov_2829"/>
<reference evidence="3 4" key="1">
    <citation type="journal article" date="2012" name="Stand. Genomic Sci.">
        <title>Complete genome sequence of the facultatively chemolithoautotrophic and methylotrophic alpha Proteobacterium Starkeya novella type strain (ATCC 8093(T)).</title>
        <authorList>
            <person name="Kappler U."/>
            <person name="Davenport K."/>
            <person name="Beatson S."/>
            <person name="Lucas S."/>
            <person name="Lapidus A."/>
            <person name="Copeland A."/>
            <person name="Berry K.W."/>
            <person name="Glavina Del Rio T."/>
            <person name="Hammon N."/>
            <person name="Dalin E."/>
            <person name="Tice H."/>
            <person name="Pitluck S."/>
            <person name="Richardson P."/>
            <person name="Bruce D."/>
            <person name="Goodwin L.A."/>
            <person name="Han C."/>
            <person name="Tapia R."/>
            <person name="Detter J.C."/>
            <person name="Chang Y.J."/>
            <person name="Jeffries C.D."/>
            <person name="Land M."/>
            <person name="Hauser L."/>
            <person name="Kyrpides N.C."/>
            <person name="Goker M."/>
            <person name="Ivanova N."/>
            <person name="Klenk H.P."/>
            <person name="Woyke T."/>
        </authorList>
    </citation>
    <scope>NUCLEOTIDE SEQUENCE [LARGE SCALE GENOMIC DNA]</scope>
    <source>
        <strain evidence="4">ATCC 8093 / DSM 506 / JCM 20403 / CCM 1077 / IAM 12100 / NBRC 12443 / NCIMB 10456</strain>
    </source>
</reference>
<dbReference type="Pfam" id="PF03797">
    <property type="entry name" value="Autotransporter"/>
    <property type="match status" value="1"/>
</dbReference>
<dbReference type="STRING" id="639283.Snov_2829"/>
<dbReference type="SMART" id="SM00869">
    <property type="entry name" value="Autotransporter"/>
    <property type="match status" value="1"/>
</dbReference>
<proteinExistence type="predicted"/>
<protein>
    <submittedName>
        <fullName evidence="3">Outer membrane autotransporter barrel domain protein</fullName>
    </submittedName>
</protein>
<dbReference type="PROSITE" id="PS51208">
    <property type="entry name" value="AUTOTRANSPORTER"/>
    <property type="match status" value="1"/>
</dbReference>
<organism evidence="3 4">
    <name type="scientific">Ancylobacter novellus (strain ATCC 8093 / DSM 506 / JCM 20403 / CCM 1077 / IAM 12100 / NBRC 12443 / NCIMB 10456)</name>
    <name type="common">Starkeya novella</name>
    <dbReference type="NCBI Taxonomy" id="639283"/>
    <lineage>
        <taxon>Bacteria</taxon>
        <taxon>Pseudomonadati</taxon>
        <taxon>Pseudomonadota</taxon>
        <taxon>Alphaproteobacteria</taxon>
        <taxon>Hyphomicrobiales</taxon>
        <taxon>Xanthobacteraceae</taxon>
        <taxon>Ancylobacter</taxon>
    </lineage>
</organism>
<dbReference type="NCBIfam" id="TIGR01414">
    <property type="entry name" value="autotrans_barl"/>
    <property type="match status" value="1"/>
</dbReference>
<evidence type="ECO:0000313" key="3">
    <source>
        <dbReference type="EMBL" id="ADH90116.1"/>
    </source>
</evidence>
<dbReference type="Proteomes" id="UP000006633">
    <property type="component" value="Chromosome"/>
</dbReference>
<feature type="domain" description="Autotransporter" evidence="2">
    <location>
        <begin position="882"/>
        <end position="1159"/>
    </location>
</feature>
<dbReference type="Gene3D" id="2.40.128.130">
    <property type="entry name" value="Autotransporter beta-domain"/>
    <property type="match status" value="1"/>
</dbReference>
<feature type="chain" id="PRO_5003092149" evidence="1">
    <location>
        <begin position="34"/>
        <end position="1159"/>
    </location>
</feature>
<dbReference type="EMBL" id="CP002026">
    <property type="protein sequence ID" value="ADH90116.1"/>
    <property type="molecule type" value="Genomic_DNA"/>
</dbReference>
<sequence length="1159" mass="116259">MNRLFSSASCSALLAASALLFVPLAAGLAPAHADPAPSGSFIVPTGTTETAPQSVSGTDTGVIEEGGTLETDGDDAIVWDGPATGAGVVITNDGTISTTDRAIDTDGEVSGTFTLQNNGVIESGDDTVRINDAFAGGYLHVINTGEMTSGEGQVFDLNKATDASAVVVIENSGSITAQENDAIRFGSGAITLINSGTIQTLNEDDRALKFDDEGNIENVSTFTLVNEEGGKIIGGDDAFKIAADADNNASSAVITIENHGLIDGGAGQALDFADLTSATNTITIINHATGVLQSSEADGIRPGAFASVINYGVIQSTDLTSDGDGVDFQGAGGSVLNKTGGEILGAKHGVTGDGAVTVTNEAGGMILGRNGSGINVDSTGDTIVTITNYGTIQGAVTGLLDDDEDTADGTPDGDGDGVDVDGQVILHNYGLIQGTGATGTNDGDPNTADGIAAGGGLIHNHAGATIQAFDNYANEGQDDVGRAILIDDSSQGPAPFATTLINEGTVVSDGVAVTFIGDNDDVIVNAGVISSDNAKAVDMGGGDDLFVYRSGSQVTGYVTGGDGDNTFELGGSGSFNLGLLGDEAQYRDFGTLLIGEGSSFTGTGSSDFAGAVVVDGSFVLNGALPSVALTIANGATLGGNATLGSLTVGNGGTVTPGNSIGTVTVNGTATFDTGSTYVVEFNQTSSDRIVADTSAINGGTVMLSSEGGPLNVGAVYTIVSADATTTPDGKFDGITMAQDFLFIDPTLGRDGASVTLTLERNGTSFASLAQTANQRAVANAIEFANGGLLQSTVFAATAGDQAAIAEGFDLLSGEVHASVGTTLFYQSNLVADTLVGRLRQASAAGDSPAMAALAAGGPVTAYAARAPEPASPFPVKAAPLEPAGPVYATWAQGFGQWNSTDGNGNAADIDSSLGGFLAGADVTSGNATFGLAAGYTSSSTDIDDRLSSADADTALIAAYAGASLDAWRLRGGASYGWSDVDTKRTAAMLGLAENPLGSYDGSTANVFVEAAYAVEAAGIAFEPFAQMAWSWIDTDSFVETNAPVLGLSSSGLSYDVPYSTLGLRLATSFAVGEGTVTPHATLAWRHAYGDLSPEVAMSFASTGGAFTVAGAPIAEDSFVLGAGIDLNIGQNLSLNVGYEGQFASDVDTNAIKGGLTYRF</sequence>
<dbReference type="InterPro" id="IPR036709">
    <property type="entry name" value="Autotransporte_beta_dom_sf"/>
</dbReference>
<keyword evidence="4" id="KW-1185">Reference proteome</keyword>